<dbReference type="Proteomes" id="UP000095287">
    <property type="component" value="Unplaced"/>
</dbReference>
<name>A0A1I7ZCB7_9BILA</name>
<keyword evidence="1" id="KW-1185">Reference proteome</keyword>
<reference evidence="2" key="1">
    <citation type="submission" date="2016-11" db="UniProtKB">
        <authorList>
            <consortium name="WormBaseParasite"/>
        </authorList>
    </citation>
    <scope>IDENTIFICATION</scope>
</reference>
<evidence type="ECO:0000313" key="2">
    <source>
        <dbReference type="WBParaSite" id="L893_g24970.t1"/>
    </source>
</evidence>
<evidence type="ECO:0000313" key="1">
    <source>
        <dbReference type="Proteomes" id="UP000095287"/>
    </source>
</evidence>
<proteinExistence type="predicted"/>
<dbReference type="WBParaSite" id="L893_g24970.t1">
    <property type="protein sequence ID" value="L893_g24970.t1"/>
    <property type="gene ID" value="L893_g24970"/>
</dbReference>
<sequence>MLEKTGDFKEHFGAREAIFNCFQELDLNILGLIDALWIESPFTKKIQETMLPRYKLDLNILGLIDALWIGSPFTKKIQETMLPKYSSEEEGLRNFREEGQHWVWALGSSSTLYRVRLSDRLTCLCTHINRNSWTVRPHSFLFSEMNWFGVACSFALFAVALSCKSWSGYQCVTELTNTRTDYAIYDDNAPIRVSMMDAACGKKTMCFCVKATQLFVTEFDPLCYPYASVCFNYHSHRPSSNYKFTLYMDLPLSFNKSDPVRVLELRKVGASAIHETLWEPWERFDGKIVDLNKKSAFLVATLGPLVTTHGYVNGQREPKTIITMWQPKGTDPRQPNEKIPLCERKIKVTNLVKGPFHVKPTI</sequence>
<dbReference type="AlphaFoldDB" id="A0A1I7ZCB7"/>
<accession>A0A1I7ZCB7</accession>
<organism evidence="1 2">
    <name type="scientific">Steinernema glaseri</name>
    <dbReference type="NCBI Taxonomy" id="37863"/>
    <lineage>
        <taxon>Eukaryota</taxon>
        <taxon>Metazoa</taxon>
        <taxon>Ecdysozoa</taxon>
        <taxon>Nematoda</taxon>
        <taxon>Chromadorea</taxon>
        <taxon>Rhabditida</taxon>
        <taxon>Tylenchina</taxon>
        <taxon>Panagrolaimomorpha</taxon>
        <taxon>Strongyloidoidea</taxon>
        <taxon>Steinernematidae</taxon>
        <taxon>Steinernema</taxon>
    </lineage>
</organism>
<protein>
    <submittedName>
        <fullName evidence="2">Neur_chan_LBD domain-containing protein</fullName>
    </submittedName>
</protein>